<proteinExistence type="predicted"/>
<name>A0A0B0MIB5_GOSAR</name>
<evidence type="ECO:0000313" key="2">
    <source>
        <dbReference type="Proteomes" id="UP000032142"/>
    </source>
</evidence>
<dbReference type="EMBL" id="JRRC01113727">
    <property type="protein sequence ID" value="KHG00127.1"/>
    <property type="molecule type" value="Genomic_DNA"/>
</dbReference>
<gene>
    <name evidence="1" type="ORF">F383_38825</name>
</gene>
<accession>A0A0B0MIB5</accession>
<organism evidence="1 2">
    <name type="scientific">Gossypium arboreum</name>
    <name type="common">Tree cotton</name>
    <name type="synonym">Gossypium nanking</name>
    <dbReference type="NCBI Taxonomy" id="29729"/>
    <lineage>
        <taxon>Eukaryota</taxon>
        <taxon>Viridiplantae</taxon>
        <taxon>Streptophyta</taxon>
        <taxon>Embryophyta</taxon>
        <taxon>Tracheophyta</taxon>
        <taxon>Spermatophyta</taxon>
        <taxon>Magnoliopsida</taxon>
        <taxon>eudicotyledons</taxon>
        <taxon>Gunneridae</taxon>
        <taxon>Pentapetalae</taxon>
        <taxon>rosids</taxon>
        <taxon>malvids</taxon>
        <taxon>Malvales</taxon>
        <taxon>Malvaceae</taxon>
        <taxon>Malvoideae</taxon>
        <taxon>Gossypium</taxon>
    </lineage>
</organism>
<dbReference type="Proteomes" id="UP000032142">
    <property type="component" value="Unassembled WGS sequence"/>
</dbReference>
<evidence type="ECO:0000313" key="1">
    <source>
        <dbReference type="EMBL" id="KHG00127.1"/>
    </source>
</evidence>
<comment type="caution">
    <text evidence="1">The sequence shown here is derived from an EMBL/GenBank/DDBJ whole genome shotgun (WGS) entry which is preliminary data.</text>
</comment>
<keyword evidence="2" id="KW-1185">Reference proteome</keyword>
<sequence length="37" mass="4248">MSYSPHRELGWYGWRVVADGLSSLPKRACIHLLIVHV</sequence>
<reference evidence="2" key="1">
    <citation type="submission" date="2014-09" db="EMBL/GenBank/DDBJ databases">
        <authorList>
            <person name="Mudge J."/>
            <person name="Ramaraj T."/>
            <person name="Lindquist I.E."/>
            <person name="Bharti A.K."/>
            <person name="Sundararajan A."/>
            <person name="Cameron C.T."/>
            <person name="Woodward J.E."/>
            <person name="May G.D."/>
            <person name="Brubaker C."/>
            <person name="Broadhvest J."/>
            <person name="Wilkins T.A."/>
        </authorList>
    </citation>
    <scope>NUCLEOTIDE SEQUENCE</scope>
    <source>
        <strain evidence="2">cv. AKA8401</strain>
    </source>
</reference>
<dbReference type="AlphaFoldDB" id="A0A0B0MIB5"/>
<protein>
    <submittedName>
        <fullName evidence="1">Uncharacterized protein</fullName>
    </submittedName>
</protein>